<comment type="caution">
    <text evidence="2">The sequence shown here is derived from an EMBL/GenBank/DDBJ whole genome shotgun (WGS) entry which is preliminary data.</text>
</comment>
<evidence type="ECO:0000259" key="1">
    <source>
        <dbReference type="Pfam" id="PF13683"/>
    </source>
</evidence>
<evidence type="ECO:0000313" key="3">
    <source>
        <dbReference type="Proteomes" id="UP000228533"/>
    </source>
</evidence>
<organism evidence="2 3">
    <name type="scientific">Candidatus Falkowbacteria bacterium CG10_big_fil_rev_8_21_14_0_10_37_14</name>
    <dbReference type="NCBI Taxonomy" id="1974561"/>
    <lineage>
        <taxon>Bacteria</taxon>
        <taxon>Candidatus Falkowiibacteriota</taxon>
    </lineage>
</organism>
<dbReference type="AlphaFoldDB" id="A0A2M6WUD0"/>
<dbReference type="InterPro" id="IPR012337">
    <property type="entry name" value="RNaseH-like_sf"/>
</dbReference>
<gene>
    <name evidence="2" type="ORF">COT94_00395</name>
</gene>
<dbReference type="InterPro" id="IPR001584">
    <property type="entry name" value="Integrase_cat-core"/>
</dbReference>
<proteinExistence type="predicted"/>
<dbReference type="SUPFAM" id="SSF53098">
    <property type="entry name" value="Ribonuclease H-like"/>
    <property type="match status" value="1"/>
</dbReference>
<dbReference type="GO" id="GO:0003676">
    <property type="term" value="F:nucleic acid binding"/>
    <property type="evidence" value="ECO:0007669"/>
    <property type="project" value="InterPro"/>
</dbReference>
<accession>A0A2M6WUD0</accession>
<name>A0A2M6WUD0_9BACT</name>
<dbReference type="GO" id="GO:0015074">
    <property type="term" value="P:DNA integration"/>
    <property type="evidence" value="ECO:0007669"/>
    <property type="project" value="InterPro"/>
</dbReference>
<sequence length="108" mass="13533">MIKILNKFKKISVTTIRRIVKDKKLYRIRTKYFQNSHIEKFNRTIQDEFVDQNEIWLKDGEVFNEKMLTWLMWYNTERRHRSLQLQSPVEYLIKKNYLSRMMWTDTRP</sequence>
<dbReference type="Proteomes" id="UP000228533">
    <property type="component" value="Unassembled WGS sequence"/>
</dbReference>
<feature type="domain" description="Integrase catalytic" evidence="1">
    <location>
        <begin position="34"/>
        <end position="88"/>
    </location>
</feature>
<evidence type="ECO:0000313" key="2">
    <source>
        <dbReference type="EMBL" id="PIT96408.1"/>
    </source>
</evidence>
<reference evidence="3" key="1">
    <citation type="submission" date="2017-09" db="EMBL/GenBank/DDBJ databases">
        <title>Depth-based differentiation of microbial function through sediment-hosted aquifers and enrichment of novel symbionts in the deep terrestrial subsurface.</title>
        <authorList>
            <person name="Probst A.J."/>
            <person name="Ladd B."/>
            <person name="Jarett J.K."/>
            <person name="Geller-Mcgrath D.E."/>
            <person name="Sieber C.M.K."/>
            <person name="Emerson J.B."/>
            <person name="Anantharaman K."/>
            <person name="Thomas B.C."/>
            <person name="Malmstrom R."/>
            <person name="Stieglmeier M."/>
            <person name="Klingl A."/>
            <person name="Woyke T."/>
            <person name="Ryan C.M."/>
            <person name="Banfield J.F."/>
        </authorList>
    </citation>
    <scope>NUCLEOTIDE SEQUENCE [LARGE SCALE GENOMIC DNA]</scope>
</reference>
<dbReference type="Pfam" id="PF13683">
    <property type="entry name" value="rve_3"/>
    <property type="match status" value="1"/>
</dbReference>
<dbReference type="InterPro" id="IPR036397">
    <property type="entry name" value="RNaseH_sf"/>
</dbReference>
<protein>
    <recommendedName>
        <fullName evidence="1">Integrase catalytic domain-containing protein</fullName>
    </recommendedName>
</protein>
<dbReference type="Gene3D" id="3.30.420.10">
    <property type="entry name" value="Ribonuclease H-like superfamily/Ribonuclease H"/>
    <property type="match status" value="1"/>
</dbReference>
<dbReference type="EMBL" id="PFAM01000004">
    <property type="protein sequence ID" value="PIT96408.1"/>
    <property type="molecule type" value="Genomic_DNA"/>
</dbReference>